<evidence type="ECO:0000259" key="2">
    <source>
        <dbReference type="Pfam" id="PF13967"/>
    </source>
</evidence>
<dbReference type="AlphaFoldDB" id="A0A9W8B0G0"/>
<accession>A0A9W8B0G0</accession>
<dbReference type="InterPro" id="IPR032880">
    <property type="entry name" value="CSC1/OSCA1-like_N"/>
</dbReference>
<protein>
    <submittedName>
        <fullName evidence="3">Phosphate metabolism protein 7</fullName>
    </submittedName>
</protein>
<keyword evidence="1" id="KW-0812">Transmembrane</keyword>
<feature type="transmembrane region" description="Helical" evidence="1">
    <location>
        <begin position="106"/>
        <end position="127"/>
    </location>
</feature>
<proteinExistence type="predicted"/>
<feature type="transmembrane region" description="Helical" evidence="1">
    <location>
        <begin position="20"/>
        <end position="42"/>
    </location>
</feature>
<dbReference type="Pfam" id="PF13967">
    <property type="entry name" value="RSN1_TM"/>
    <property type="match status" value="1"/>
</dbReference>
<dbReference type="EMBL" id="JANBQB010001860">
    <property type="protein sequence ID" value="KAJ1969973.1"/>
    <property type="molecule type" value="Genomic_DNA"/>
</dbReference>
<feature type="non-terminal residue" evidence="3">
    <location>
        <position position="245"/>
    </location>
</feature>
<organism evidence="3 4">
    <name type="scientific">Dimargaris verticillata</name>
    <dbReference type="NCBI Taxonomy" id="2761393"/>
    <lineage>
        <taxon>Eukaryota</taxon>
        <taxon>Fungi</taxon>
        <taxon>Fungi incertae sedis</taxon>
        <taxon>Zoopagomycota</taxon>
        <taxon>Kickxellomycotina</taxon>
        <taxon>Dimargaritomycetes</taxon>
        <taxon>Dimargaritales</taxon>
        <taxon>Dimargaritaceae</taxon>
        <taxon>Dimargaris</taxon>
    </lineage>
</organism>
<reference evidence="3" key="1">
    <citation type="submission" date="2022-07" db="EMBL/GenBank/DDBJ databases">
        <title>Phylogenomic reconstructions and comparative analyses of Kickxellomycotina fungi.</title>
        <authorList>
            <person name="Reynolds N.K."/>
            <person name="Stajich J.E."/>
            <person name="Barry K."/>
            <person name="Grigoriev I.V."/>
            <person name="Crous P."/>
            <person name="Smith M.E."/>
        </authorList>
    </citation>
    <scope>NUCLEOTIDE SEQUENCE</scope>
    <source>
        <strain evidence="3">RSA 567</strain>
    </source>
</reference>
<feature type="transmembrane region" description="Helical" evidence="1">
    <location>
        <begin position="147"/>
        <end position="166"/>
    </location>
</feature>
<keyword evidence="1" id="KW-0472">Membrane</keyword>
<dbReference type="InterPro" id="IPR045122">
    <property type="entry name" value="Csc1-like"/>
</dbReference>
<keyword evidence="1" id="KW-1133">Transmembrane helix</keyword>
<dbReference type="GO" id="GO:0005227">
    <property type="term" value="F:calcium-activated cation channel activity"/>
    <property type="evidence" value="ECO:0007669"/>
    <property type="project" value="InterPro"/>
</dbReference>
<sequence length="245" mass="27100">MADGQDEISEVSATNNSIETFTSALVFNLVVGIVIFLVFCVLRPLNHVVYAPRANLAQADKHPPEIGNGFISWVWPTLRIPDAQVLERTTLDSFMLLRFFQSCLKLFGLFTLLGIGILLPINVHGGGSETGLQALAISNVSEGSNLLWAHLVVTVVFLAAVLFTLLRDIQLYIRLRHNYLTNPIHQASAQSHALLVTDIPRHLQSKDHLARLFSVFPGGVRQVYLPRGVPKLEELVMERDSTALA</sequence>
<gene>
    <name evidence="3" type="primary">PHM7_2</name>
    <name evidence="3" type="ORF">H4R34_006114</name>
</gene>
<dbReference type="GO" id="GO:0005886">
    <property type="term" value="C:plasma membrane"/>
    <property type="evidence" value="ECO:0007669"/>
    <property type="project" value="TreeGrafter"/>
</dbReference>
<dbReference type="PANTHER" id="PTHR13018:SF5">
    <property type="entry name" value="RE44586P"/>
    <property type="match status" value="1"/>
</dbReference>
<evidence type="ECO:0000313" key="4">
    <source>
        <dbReference type="Proteomes" id="UP001151582"/>
    </source>
</evidence>
<name>A0A9W8B0G0_9FUNG</name>
<comment type="caution">
    <text evidence="3">The sequence shown here is derived from an EMBL/GenBank/DDBJ whole genome shotgun (WGS) entry which is preliminary data.</text>
</comment>
<dbReference type="PANTHER" id="PTHR13018">
    <property type="entry name" value="PROBABLE MEMBRANE PROTEIN DUF221-RELATED"/>
    <property type="match status" value="1"/>
</dbReference>
<dbReference type="OrthoDB" id="1076608at2759"/>
<feature type="domain" description="CSC1/OSCA1-like N-terminal transmembrane" evidence="2">
    <location>
        <begin position="21"/>
        <end position="167"/>
    </location>
</feature>
<evidence type="ECO:0000256" key="1">
    <source>
        <dbReference type="SAM" id="Phobius"/>
    </source>
</evidence>
<dbReference type="Proteomes" id="UP001151582">
    <property type="component" value="Unassembled WGS sequence"/>
</dbReference>
<keyword evidence="4" id="KW-1185">Reference proteome</keyword>
<evidence type="ECO:0000313" key="3">
    <source>
        <dbReference type="EMBL" id="KAJ1969973.1"/>
    </source>
</evidence>